<accession>A0A0F4L0U9</accession>
<evidence type="ECO:0008006" key="4">
    <source>
        <dbReference type="Google" id="ProtNLM"/>
    </source>
</evidence>
<dbReference type="AlphaFoldDB" id="A0A0F4L0U9"/>
<gene>
    <name evidence="2" type="ORF">JG29_02590</name>
</gene>
<keyword evidence="1" id="KW-0732">Signal</keyword>
<keyword evidence="3" id="KW-1185">Reference proteome</keyword>
<dbReference type="STRING" id="1218508.JG29_02590"/>
<dbReference type="PATRIC" id="fig|1218508.4.peg.266"/>
<reference evidence="2 3" key="1">
    <citation type="submission" date="2014-12" db="EMBL/GenBank/DDBJ databases">
        <title>Comparative genomics of the lactic acid bacteria isolated from the honey bee gut.</title>
        <authorList>
            <person name="Ellegaard K.M."/>
            <person name="Tamarit D."/>
            <person name="Javelind E."/>
            <person name="Olofsson T."/>
            <person name="Andersson S.G."/>
            <person name="Vasquez A."/>
        </authorList>
    </citation>
    <scope>NUCLEOTIDE SEQUENCE [LARGE SCALE GENOMIC DNA]</scope>
    <source>
        <strain evidence="2 3">Hon2</strain>
    </source>
</reference>
<dbReference type="Proteomes" id="UP000033695">
    <property type="component" value="Unassembled WGS sequence"/>
</dbReference>
<dbReference type="EMBL" id="JXBZ01000002">
    <property type="protein sequence ID" value="KJY51211.1"/>
    <property type="molecule type" value="Genomic_DNA"/>
</dbReference>
<evidence type="ECO:0000313" key="2">
    <source>
        <dbReference type="EMBL" id="KJY51211.1"/>
    </source>
</evidence>
<protein>
    <recommendedName>
        <fullName evidence="4">Lipoprotein</fullName>
    </recommendedName>
</protein>
<feature type="signal peptide" evidence="1">
    <location>
        <begin position="1"/>
        <end position="20"/>
    </location>
</feature>
<comment type="caution">
    <text evidence="2">The sequence shown here is derived from an EMBL/GenBank/DDBJ whole genome shotgun (WGS) entry which is preliminary data.</text>
</comment>
<dbReference type="RefSeq" id="WP_045922158.1">
    <property type="nucleotide sequence ID" value="NZ_JBHTHW010000004.1"/>
</dbReference>
<dbReference type="OrthoDB" id="2266770at2"/>
<feature type="chain" id="PRO_5038375190" description="Lipoprotein" evidence="1">
    <location>
        <begin position="21"/>
        <end position="494"/>
    </location>
</feature>
<dbReference type="HOGENOM" id="CLU_557579_0_0_9"/>
<proteinExistence type="predicted"/>
<sequence>MKLKHLWGYLVLLIIGFSLAGCQPEQPLNQKVTNTDTSWYLYQNQAVGPGNLLRLNFYNNETVSVKKISWFNHHSGSNILNADFGNPHYRLNRDGKEITINTTPPRMVLALKKSYQQTLHGYTLKGYLVIYQGETWKLGRITHINHKKARAYQKKRPAHSAIKVASSDKLGPSLMKHVVNPAKAKAEKTVQLAGRSVAGNYNYRALQGNSRVYGHLEIGADGVFTNTLYIHAAQSKANPKVDNPLIMQQQTSSGYLFSLYGKLYLRPLNLLTVKYFTQGQNLDNPAIKAINLATNTAKYGNNIDQSRWRLEWGQKDLLLYTQDLQNFPGADEGTEPTIHLHLTEQTKPQLTQQYQQIYQHYRDLQSQPVASNADLRQYVGAVAAKNQSRVAGIGVNMSGKFSINQPAASYAGVDRKGQKQPLMQYLTLIEPAILQEKKDAHTVSTPAGEFLIFGVLNNKLYLLEQPDADSQTVSWAPFHDFPLQLPAAKITWNK</sequence>
<evidence type="ECO:0000313" key="3">
    <source>
        <dbReference type="Proteomes" id="UP000033695"/>
    </source>
</evidence>
<name>A0A0F4L0U9_9LACO</name>
<dbReference type="PROSITE" id="PS51257">
    <property type="entry name" value="PROKAR_LIPOPROTEIN"/>
    <property type="match status" value="1"/>
</dbReference>
<evidence type="ECO:0000256" key="1">
    <source>
        <dbReference type="SAM" id="SignalP"/>
    </source>
</evidence>
<organism evidence="2 3">
    <name type="scientific">Bombilactobacillus mellis</name>
    <dbReference type="NCBI Taxonomy" id="1218508"/>
    <lineage>
        <taxon>Bacteria</taxon>
        <taxon>Bacillati</taxon>
        <taxon>Bacillota</taxon>
        <taxon>Bacilli</taxon>
        <taxon>Lactobacillales</taxon>
        <taxon>Lactobacillaceae</taxon>
        <taxon>Bombilactobacillus</taxon>
    </lineage>
</organism>